<reference evidence="7 9" key="2">
    <citation type="submission" date="2018-08" db="EMBL/GenBank/DDBJ databases">
        <title>A genome reference for cultivated species of the human gut microbiota.</title>
        <authorList>
            <person name="Zou Y."/>
            <person name="Xue W."/>
            <person name="Luo G."/>
        </authorList>
    </citation>
    <scope>NUCLEOTIDE SEQUENCE [LARGE SCALE GENOMIC DNA]</scope>
    <source>
        <strain evidence="7 9">TF05-12AC</strain>
    </source>
</reference>
<evidence type="ECO:0000256" key="1">
    <source>
        <dbReference type="ARBA" id="ARBA00022491"/>
    </source>
</evidence>
<dbReference type="PROSITE" id="PS50937">
    <property type="entry name" value="HTH_MERR_2"/>
    <property type="match status" value="1"/>
</dbReference>
<organism evidence="6 8">
    <name type="scientific">Anaerotruncus colihominis</name>
    <dbReference type="NCBI Taxonomy" id="169435"/>
    <lineage>
        <taxon>Bacteria</taxon>
        <taxon>Bacillati</taxon>
        <taxon>Bacillota</taxon>
        <taxon>Clostridia</taxon>
        <taxon>Eubacteriales</taxon>
        <taxon>Oscillospiraceae</taxon>
        <taxon>Anaerotruncus</taxon>
    </lineage>
</organism>
<dbReference type="EMBL" id="QVME01000002">
    <property type="protein sequence ID" value="RGE68803.1"/>
    <property type="molecule type" value="Genomic_DNA"/>
</dbReference>
<dbReference type="InterPro" id="IPR011256">
    <property type="entry name" value="Reg_factor_effector_dom_sf"/>
</dbReference>
<dbReference type="AlphaFoldDB" id="A0A174L505"/>
<dbReference type="Pfam" id="PF13411">
    <property type="entry name" value="MerR_1"/>
    <property type="match status" value="1"/>
</dbReference>
<dbReference type="Gene3D" id="3.20.80.10">
    <property type="entry name" value="Regulatory factor, effector binding domain"/>
    <property type="match status" value="1"/>
</dbReference>
<dbReference type="Gene3D" id="1.10.1660.10">
    <property type="match status" value="1"/>
</dbReference>
<dbReference type="GO" id="GO:0003677">
    <property type="term" value="F:DNA binding"/>
    <property type="evidence" value="ECO:0007669"/>
    <property type="project" value="UniProtKB-KW"/>
</dbReference>
<dbReference type="GO" id="GO:0003700">
    <property type="term" value="F:DNA-binding transcription factor activity"/>
    <property type="evidence" value="ECO:0007669"/>
    <property type="project" value="InterPro"/>
</dbReference>
<sequence>MHLLTVGEMARLNHVSEQTLRLYDREGLLCPCVRKENGYRYYDIKQSVELDVIQYMKSLGISLKEIRQQLKTRDIEGVERALRDRDRQLMEEMRALQCRRSAVRRTLESLAFYRSAPPDGVLQLEYMPARQAYVLDTGVNFYEHDLDTYESLLRQLKKGLLEDDLPQIYFCNAGTVLRRTYLDKRLFYSTEVFVFVNPEFVSSELITIFPAASYACIYCDDFYKEKDYAHRLLEYIEAQHYIISGDYLCEVITDMPISLPDERKMFLRLQVPIEFCTKRL</sequence>
<evidence type="ECO:0000313" key="9">
    <source>
        <dbReference type="Proteomes" id="UP000260828"/>
    </source>
</evidence>
<gene>
    <name evidence="6" type="primary">bmrR_1</name>
    <name evidence="7" type="ORF">DXC40_05780</name>
    <name evidence="6" type="ORF">ERS852551_00041</name>
</gene>
<evidence type="ECO:0000259" key="5">
    <source>
        <dbReference type="PROSITE" id="PS50937"/>
    </source>
</evidence>
<dbReference type="SUPFAM" id="SSF55136">
    <property type="entry name" value="Probable bacterial effector-binding domain"/>
    <property type="match status" value="1"/>
</dbReference>
<dbReference type="PANTHER" id="PTHR30204">
    <property type="entry name" value="REDOX-CYCLING DRUG-SENSING TRANSCRIPTIONAL ACTIVATOR SOXR"/>
    <property type="match status" value="1"/>
</dbReference>
<dbReference type="SMART" id="SM00422">
    <property type="entry name" value="HTH_MERR"/>
    <property type="match status" value="1"/>
</dbReference>
<dbReference type="GeneID" id="72464394"/>
<evidence type="ECO:0000313" key="8">
    <source>
        <dbReference type="Proteomes" id="UP000095765"/>
    </source>
</evidence>
<keyword evidence="2" id="KW-0805">Transcription regulation</keyword>
<evidence type="ECO:0000313" key="6">
    <source>
        <dbReference type="EMBL" id="CUP19312.1"/>
    </source>
</evidence>
<dbReference type="RefSeq" id="WP_006874466.1">
    <property type="nucleotide sequence ID" value="NZ_CABIWA010000002.1"/>
</dbReference>
<feature type="domain" description="HTH merR-type" evidence="5">
    <location>
        <begin position="3"/>
        <end position="72"/>
    </location>
</feature>
<dbReference type="SUPFAM" id="SSF46955">
    <property type="entry name" value="Putative DNA-binding domain"/>
    <property type="match status" value="1"/>
</dbReference>
<reference evidence="6 8" key="1">
    <citation type="submission" date="2015-09" db="EMBL/GenBank/DDBJ databases">
        <authorList>
            <consortium name="Pathogen Informatics"/>
        </authorList>
    </citation>
    <scope>NUCLEOTIDE SEQUENCE [LARGE SCALE GENOMIC DNA]</scope>
    <source>
        <strain evidence="6 8">2789STDY5834939</strain>
    </source>
</reference>
<dbReference type="Proteomes" id="UP000095765">
    <property type="component" value="Unassembled WGS sequence"/>
</dbReference>
<dbReference type="InterPro" id="IPR000551">
    <property type="entry name" value="MerR-type_HTH_dom"/>
</dbReference>
<evidence type="ECO:0000256" key="4">
    <source>
        <dbReference type="ARBA" id="ARBA00023163"/>
    </source>
</evidence>
<evidence type="ECO:0000256" key="3">
    <source>
        <dbReference type="ARBA" id="ARBA00023125"/>
    </source>
</evidence>
<accession>A0A174L505</accession>
<dbReference type="Proteomes" id="UP000260828">
    <property type="component" value="Unassembled WGS sequence"/>
</dbReference>
<evidence type="ECO:0000313" key="7">
    <source>
        <dbReference type="EMBL" id="RGE68803.1"/>
    </source>
</evidence>
<dbReference type="InterPro" id="IPR047057">
    <property type="entry name" value="MerR_fam"/>
</dbReference>
<name>A0A174L505_9FIRM</name>
<evidence type="ECO:0000256" key="2">
    <source>
        <dbReference type="ARBA" id="ARBA00023015"/>
    </source>
</evidence>
<dbReference type="EMBL" id="CZBE01000001">
    <property type="protein sequence ID" value="CUP19312.1"/>
    <property type="molecule type" value="Genomic_DNA"/>
</dbReference>
<dbReference type="InterPro" id="IPR009061">
    <property type="entry name" value="DNA-bd_dom_put_sf"/>
</dbReference>
<dbReference type="PANTHER" id="PTHR30204:SF69">
    <property type="entry name" value="MERR-FAMILY TRANSCRIPTIONAL REGULATOR"/>
    <property type="match status" value="1"/>
</dbReference>
<proteinExistence type="predicted"/>
<keyword evidence="3" id="KW-0238">DNA-binding</keyword>
<keyword evidence="4" id="KW-0804">Transcription</keyword>
<dbReference type="OrthoDB" id="9773308at2"/>
<protein>
    <submittedName>
        <fullName evidence="7">MerR family transcriptional regulator</fullName>
    </submittedName>
    <submittedName>
        <fullName evidence="6">Multidrug-efflux transporter 1 regulator</fullName>
    </submittedName>
</protein>
<keyword evidence="1" id="KW-0678">Repressor</keyword>